<evidence type="ECO:0000259" key="2">
    <source>
        <dbReference type="Pfam" id="PF12697"/>
    </source>
</evidence>
<dbReference type="GO" id="GO:0080032">
    <property type="term" value="F:methyl jasmonate esterase activity"/>
    <property type="evidence" value="ECO:0007669"/>
    <property type="project" value="TreeGrafter"/>
</dbReference>
<dbReference type="InterPro" id="IPR000073">
    <property type="entry name" value="AB_hydrolase_1"/>
</dbReference>
<dbReference type="GO" id="GO:0009696">
    <property type="term" value="P:salicylic acid metabolic process"/>
    <property type="evidence" value="ECO:0007669"/>
    <property type="project" value="TreeGrafter"/>
</dbReference>
<keyword evidence="4" id="KW-1185">Reference proteome</keyword>
<dbReference type="EMBL" id="LR999456">
    <property type="protein sequence ID" value="CAE6130103.1"/>
    <property type="molecule type" value="Genomic_DNA"/>
</dbReference>
<dbReference type="SUPFAM" id="SSF53474">
    <property type="entry name" value="alpha/beta-Hydrolases"/>
    <property type="match status" value="1"/>
</dbReference>
<feature type="domain" description="AB hydrolase-1" evidence="2">
    <location>
        <begin position="79"/>
        <end position="265"/>
    </location>
</feature>
<dbReference type="InterPro" id="IPR045889">
    <property type="entry name" value="MES/HNL"/>
</dbReference>
<accession>A0A8S2AWX0</accession>
<reference evidence="3" key="1">
    <citation type="submission" date="2021-01" db="EMBL/GenBank/DDBJ databases">
        <authorList>
            <person name="Bezrukov I."/>
        </authorList>
    </citation>
    <scope>NUCLEOTIDE SEQUENCE</scope>
</reference>
<dbReference type="GO" id="GO:0080031">
    <property type="term" value="F:methyl salicylate esterase activity"/>
    <property type="evidence" value="ECO:0007669"/>
    <property type="project" value="TreeGrafter"/>
</dbReference>
<comment type="function">
    <text evidence="1">Methylesterase.</text>
</comment>
<sequence length="278" mass="31189">MGNRVICMKKKDVVIRSGGDGSRSKRVNRSQRKLLADEESLHRRALSMAIHQAQVSQRFDGSMSRRIGSTSSRRGTLSDPFANNKQVPEFLESLTVILVGHSTGGACVSYALERFPEKISKAIFICATMVTDGQRPFDVFADELGSAERFMKESQFLIYGNGKDKPATGFMFEKQHMKGLYFNQSPNKDIALSMISMRPVPFGPMMEKLSLSAERYGKGRRFYVQTLDDLALSPDVQEKLVRENSPEAVFKIKGSDHCPFFSKPQSLHKILLEIAQIP</sequence>
<dbReference type="GO" id="GO:0009694">
    <property type="term" value="P:jasmonic acid metabolic process"/>
    <property type="evidence" value="ECO:0007669"/>
    <property type="project" value="TreeGrafter"/>
</dbReference>
<protein>
    <recommendedName>
        <fullName evidence="1">Methylesterase</fullName>
        <ecNumber evidence="1">3.1.1.-</ecNumber>
    </recommendedName>
</protein>
<dbReference type="PANTHER" id="PTHR10992:SF1011">
    <property type="entry name" value="METHYLESTERASE 12, CHLOROPLASTIC-RELATED"/>
    <property type="match status" value="1"/>
</dbReference>
<dbReference type="Pfam" id="PF12697">
    <property type="entry name" value="Abhydrolase_6"/>
    <property type="match status" value="1"/>
</dbReference>
<dbReference type="GO" id="GO:0080030">
    <property type="term" value="F:methyl indole-3-acetate esterase activity"/>
    <property type="evidence" value="ECO:0007669"/>
    <property type="project" value="TreeGrafter"/>
</dbReference>
<name>A0A8S2AWX0_ARAAE</name>
<keyword evidence="1" id="KW-0378">Hydrolase</keyword>
<proteinExistence type="inferred from homology"/>
<dbReference type="AlphaFoldDB" id="A0A8S2AWX0"/>
<organism evidence="3 4">
    <name type="scientific">Arabidopsis arenosa</name>
    <name type="common">Sand rock-cress</name>
    <name type="synonym">Cardaminopsis arenosa</name>
    <dbReference type="NCBI Taxonomy" id="38785"/>
    <lineage>
        <taxon>Eukaryota</taxon>
        <taxon>Viridiplantae</taxon>
        <taxon>Streptophyta</taxon>
        <taxon>Embryophyta</taxon>
        <taxon>Tracheophyta</taxon>
        <taxon>Spermatophyta</taxon>
        <taxon>Magnoliopsida</taxon>
        <taxon>eudicotyledons</taxon>
        <taxon>Gunneridae</taxon>
        <taxon>Pentapetalae</taxon>
        <taxon>rosids</taxon>
        <taxon>malvids</taxon>
        <taxon>Brassicales</taxon>
        <taxon>Brassicaceae</taxon>
        <taxon>Camelineae</taxon>
        <taxon>Arabidopsis</taxon>
    </lineage>
</organism>
<evidence type="ECO:0000256" key="1">
    <source>
        <dbReference type="RuleBase" id="RU369012"/>
    </source>
</evidence>
<dbReference type="Gene3D" id="3.40.50.1820">
    <property type="entry name" value="alpha/beta hydrolase"/>
    <property type="match status" value="1"/>
</dbReference>
<dbReference type="Proteomes" id="UP000682877">
    <property type="component" value="Chromosome 6"/>
</dbReference>
<dbReference type="PANTHER" id="PTHR10992">
    <property type="entry name" value="METHYLESTERASE FAMILY MEMBER"/>
    <property type="match status" value="1"/>
</dbReference>
<evidence type="ECO:0000313" key="4">
    <source>
        <dbReference type="Proteomes" id="UP000682877"/>
    </source>
</evidence>
<gene>
    <name evidence="3" type="ORF">AARE701A_LOCUS16565</name>
</gene>
<evidence type="ECO:0000313" key="3">
    <source>
        <dbReference type="EMBL" id="CAE6130103.1"/>
    </source>
</evidence>
<comment type="similarity">
    <text evidence="1">Belongs to the AB hydrolase superfamily. Methylesterase family.</text>
</comment>
<dbReference type="GO" id="GO:0051723">
    <property type="term" value="F:protein methylesterase activity"/>
    <property type="evidence" value="ECO:0007669"/>
    <property type="project" value="UniProtKB-UniRule"/>
</dbReference>
<dbReference type="InterPro" id="IPR029058">
    <property type="entry name" value="AB_hydrolase_fold"/>
</dbReference>
<dbReference type="EC" id="3.1.1.-" evidence="1"/>